<evidence type="ECO:0000313" key="7">
    <source>
        <dbReference type="Proteomes" id="UP000290261"/>
    </source>
</evidence>
<evidence type="ECO:0000313" key="6">
    <source>
        <dbReference type="EMBL" id="RYC52018.1"/>
    </source>
</evidence>
<keyword evidence="7" id="KW-1185">Reference proteome</keyword>
<keyword evidence="1" id="KW-0805">Transcription regulation</keyword>
<dbReference type="InterPro" id="IPR009057">
    <property type="entry name" value="Homeodomain-like_sf"/>
</dbReference>
<name>A0A444VML7_9FLAO</name>
<evidence type="ECO:0000256" key="3">
    <source>
        <dbReference type="ARBA" id="ARBA00023163"/>
    </source>
</evidence>
<keyword evidence="2" id="KW-0238">DNA-binding</keyword>
<gene>
    <name evidence="6" type="ORF">DN53_09035</name>
</gene>
<dbReference type="Gene3D" id="1.10.10.60">
    <property type="entry name" value="Homeodomain-like"/>
    <property type="match status" value="2"/>
</dbReference>
<evidence type="ECO:0000256" key="1">
    <source>
        <dbReference type="ARBA" id="ARBA00023015"/>
    </source>
</evidence>
<dbReference type="SUPFAM" id="SSF46689">
    <property type="entry name" value="Homeodomain-like"/>
    <property type="match status" value="1"/>
</dbReference>
<dbReference type="EMBL" id="JJMP01000003">
    <property type="protein sequence ID" value="RYC52018.1"/>
    <property type="molecule type" value="Genomic_DNA"/>
</dbReference>
<dbReference type="PROSITE" id="PS01124">
    <property type="entry name" value="HTH_ARAC_FAMILY_2"/>
    <property type="match status" value="1"/>
</dbReference>
<accession>A0A444VML7</accession>
<feature type="transmembrane region" description="Helical" evidence="4">
    <location>
        <begin position="235"/>
        <end position="254"/>
    </location>
</feature>
<reference evidence="6 7" key="1">
    <citation type="submission" date="2014-04" db="EMBL/GenBank/DDBJ databases">
        <title>Whole genome of Muricauda olearia.</title>
        <authorList>
            <person name="Zhang X.-H."/>
            <person name="Tang K."/>
        </authorList>
    </citation>
    <scope>NUCLEOTIDE SEQUENCE [LARGE SCALE GENOMIC DNA]</scope>
    <source>
        <strain evidence="6 7">Th120</strain>
    </source>
</reference>
<dbReference type="InterPro" id="IPR018062">
    <property type="entry name" value="HTH_AraC-typ_CS"/>
</dbReference>
<feature type="transmembrane region" description="Helical" evidence="4">
    <location>
        <begin position="167"/>
        <end position="187"/>
    </location>
</feature>
<comment type="caution">
    <text evidence="6">The sequence shown here is derived from an EMBL/GenBank/DDBJ whole genome shotgun (WGS) entry which is preliminary data.</text>
</comment>
<feature type="transmembrane region" description="Helical" evidence="4">
    <location>
        <begin position="83"/>
        <end position="100"/>
    </location>
</feature>
<dbReference type="SMART" id="SM00342">
    <property type="entry name" value="HTH_ARAC"/>
    <property type="match status" value="1"/>
</dbReference>
<dbReference type="PANTHER" id="PTHR43280:SF29">
    <property type="entry name" value="ARAC-FAMILY TRANSCRIPTIONAL REGULATOR"/>
    <property type="match status" value="1"/>
</dbReference>
<keyword evidence="4" id="KW-1133">Transmembrane helix</keyword>
<proteinExistence type="predicted"/>
<dbReference type="GO" id="GO:0003700">
    <property type="term" value="F:DNA-binding transcription factor activity"/>
    <property type="evidence" value="ECO:0007669"/>
    <property type="project" value="InterPro"/>
</dbReference>
<keyword evidence="4" id="KW-0472">Membrane</keyword>
<keyword evidence="3" id="KW-0804">Transcription</keyword>
<dbReference type="Pfam" id="PF12833">
    <property type="entry name" value="HTH_18"/>
    <property type="match status" value="1"/>
</dbReference>
<feature type="domain" description="HTH araC/xylS-type" evidence="5">
    <location>
        <begin position="280"/>
        <end position="384"/>
    </location>
</feature>
<evidence type="ECO:0000259" key="5">
    <source>
        <dbReference type="PROSITE" id="PS01124"/>
    </source>
</evidence>
<feature type="transmembrane region" description="Helical" evidence="4">
    <location>
        <begin position="17"/>
        <end position="38"/>
    </location>
</feature>
<organism evidence="6 7">
    <name type="scientific">Flagellimonas olearia</name>
    <dbReference type="NCBI Taxonomy" id="552546"/>
    <lineage>
        <taxon>Bacteria</taxon>
        <taxon>Pseudomonadati</taxon>
        <taxon>Bacteroidota</taxon>
        <taxon>Flavobacteriia</taxon>
        <taxon>Flavobacteriales</taxon>
        <taxon>Flavobacteriaceae</taxon>
        <taxon>Flagellimonas</taxon>
    </lineage>
</organism>
<dbReference type="AlphaFoldDB" id="A0A444VML7"/>
<protein>
    <recommendedName>
        <fullName evidence="5">HTH araC/xylS-type domain-containing protein</fullName>
    </recommendedName>
</protein>
<feature type="transmembrane region" description="Helical" evidence="4">
    <location>
        <begin position="207"/>
        <end position="229"/>
    </location>
</feature>
<evidence type="ECO:0000256" key="2">
    <source>
        <dbReference type="ARBA" id="ARBA00023125"/>
    </source>
</evidence>
<dbReference type="InterPro" id="IPR018060">
    <property type="entry name" value="HTH_AraC"/>
</dbReference>
<dbReference type="PROSITE" id="PS00041">
    <property type="entry name" value="HTH_ARAC_FAMILY_1"/>
    <property type="match status" value="1"/>
</dbReference>
<feature type="transmembrane region" description="Helical" evidence="4">
    <location>
        <begin position="50"/>
        <end position="71"/>
    </location>
</feature>
<sequence length="391" mass="45375">MNQANTVLEQIPIQFDLASHIILLGIVQGLFLSLVIFLRTKKRSAIQLFGWAMLVQCLVFADIYLCYTGLMKHVLFLNDSTEPLVLLIAPTLYFFLHSLLRRQPFTLKKNWFHFILPLAYTVSQIPYSISPMEVKLNAYIGAYHRDLGFVEVPGDVSYSYHIIKDEFRWILLFSFAFYLFLSVRLVLRSWRTKEFSSKNSKVDKYTFSRSLVSFLLFLLVFIFLTFLNYDDDSGDHYLAIFGTITIFITSFLILSESRFFEKSWIADKYDTLSSNSLQFEEVDRFLDDQAYYCNQDASLKNLAGELNTNANTISKLINSKTGMNFNDFINQKRIQLAKTRLLDDEFLHLTVEAIGHSVGFRSKSAFYNAFKKHVGSSPSNYMKQKKGQKYL</sequence>
<dbReference type="RefSeq" id="WP_129653567.1">
    <property type="nucleotide sequence ID" value="NZ_ML142908.1"/>
</dbReference>
<keyword evidence="4" id="KW-0812">Transmembrane</keyword>
<dbReference type="PANTHER" id="PTHR43280">
    <property type="entry name" value="ARAC-FAMILY TRANSCRIPTIONAL REGULATOR"/>
    <property type="match status" value="1"/>
</dbReference>
<evidence type="ECO:0000256" key="4">
    <source>
        <dbReference type="SAM" id="Phobius"/>
    </source>
</evidence>
<dbReference type="Proteomes" id="UP000290261">
    <property type="component" value="Unassembled WGS sequence"/>
</dbReference>
<dbReference type="GO" id="GO:0043565">
    <property type="term" value="F:sequence-specific DNA binding"/>
    <property type="evidence" value="ECO:0007669"/>
    <property type="project" value="InterPro"/>
</dbReference>
<feature type="transmembrane region" description="Helical" evidence="4">
    <location>
        <begin position="112"/>
        <end position="129"/>
    </location>
</feature>